<keyword evidence="4 6" id="KW-1133">Transmembrane helix</keyword>
<feature type="transmembrane region" description="Helical" evidence="6">
    <location>
        <begin position="522"/>
        <end position="542"/>
    </location>
</feature>
<evidence type="ECO:0000256" key="4">
    <source>
        <dbReference type="ARBA" id="ARBA00022989"/>
    </source>
</evidence>
<evidence type="ECO:0000256" key="5">
    <source>
        <dbReference type="ARBA" id="ARBA00023136"/>
    </source>
</evidence>
<dbReference type="InterPro" id="IPR007156">
    <property type="entry name" value="MamQ_LemA"/>
</dbReference>
<feature type="transmembrane region" description="Helical" evidence="6">
    <location>
        <begin position="222"/>
        <end position="245"/>
    </location>
</feature>
<name>A4BJ82_9GAMM</name>
<evidence type="ECO:0000256" key="1">
    <source>
        <dbReference type="ARBA" id="ARBA00004167"/>
    </source>
</evidence>
<dbReference type="PANTHER" id="PTHR34478:SF2">
    <property type="entry name" value="MEMBRANE PROTEIN"/>
    <property type="match status" value="1"/>
</dbReference>
<proteinExistence type="inferred from homology"/>
<dbReference type="Proteomes" id="UP000005953">
    <property type="component" value="Unassembled WGS sequence"/>
</dbReference>
<accession>A4BJ82</accession>
<dbReference type="InterPro" id="IPR023353">
    <property type="entry name" value="LemA-like_dom_sf"/>
</dbReference>
<dbReference type="PANTHER" id="PTHR34478">
    <property type="entry name" value="PROTEIN LEMA"/>
    <property type="match status" value="1"/>
</dbReference>
<evidence type="ECO:0000313" key="8">
    <source>
        <dbReference type="Proteomes" id="UP000005953"/>
    </source>
</evidence>
<dbReference type="GO" id="GO:0016020">
    <property type="term" value="C:membrane"/>
    <property type="evidence" value="ECO:0007669"/>
    <property type="project" value="UniProtKB-SubCell"/>
</dbReference>
<evidence type="ECO:0000256" key="3">
    <source>
        <dbReference type="ARBA" id="ARBA00022692"/>
    </source>
</evidence>
<comment type="subcellular location">
    <subcellularLocation>
        <location evidence="1">Membrane</location>
        <topology evidence="1">Single-pass membrane protein</topology>
    </subcellularLocation>
</comment>
<protein>
    <submittedName>
        <fullName evidence="7">LemA family domain protein</fullName>
    </submittedName>
</protein>
<evidence type="ECO:0000256" key="6">
    <source>
        <dbReference type="SAM" id="Phobius"/>
    </source>
</evidence>
<reference evidence="7 8" key="1">
    <citation type="submission" date="2006-02" db="EMBL/GenBank/DDBJ databases">
        <authorList>
            <person name="Pinhassi J."/>
            <person name="Pedros-Alio C."/>
            <person name="Ferriera S."/>
            <person name="Johnson J."/>
            <person name="Kravitz S."/>
            <person name="Halpern A."/>
            <person name="Remington K."/>
            <person name="Beeson K."/>
            <person name="Tran B."/>
            <person name="Rogers Y.-H."/>
            <person name="Friedman R."/>
            <person name="Venter J.C."/>
        </authorList>
    </citation>
    <scope>NUCLEOTIDE SEQUENCE [LARGE SCALE GENOMIC DNA]</scope>
    <source>
        <strain evidence="7 8">MED297</strain>
    </source>
</reference>
<dbReference type="OrthoDB" id="9804152at2"/>
<feature type="transmembrane region" description="Helical" evidence="6">
    <location>
        <begin position="192"/>
        <end position="215"/>
    </location>
</feature>
<keyword evidence="8" id="KW-1185">Reference proteome</keyword>
<gene>
    <name evidence="7" type="ORF">MED297_05304</name>
</gene>
<keyword evidence="5 6" id="KW-0472">Membrane</keyword>
<comment type="similarity">
    <text evidence="2">Belongs to the LemA family.</text>
</comment>
<dbReference type="EMBL" id="AAOE01000031">
    <property type="protein sequence ID" value="EAR07835.1"/>
    <property type="molecule type" value="Genomic_DNA"/>
</dbReference>
<dbReference type="SUPFAM" id="SSF140478">
    <property type="entry name" value="LemA-like"/>
    <property type="match status" value="1"/>
</dbReference>
<dbReference type="HOGENOM" id="CLU_380762_0_0_6"/>
<dbReference type="RefSeq" id="WP_008048150.1">
    <property type="nucleotide sequence ID" value="NZ_CH724155.1"/>
</dbReference>
<feature type="transmembrane region" description="Helical" evidence="6">
    <location>
        <begin position="332"/>
        <end position="353"/>
    </location>
</feature>
<feature type="transmembrane region" description="Helical" evidence="6">
    <location>
        <begin position="554"/>
        <end position="577"/>
    </location>
</feature>
<sequence length="727" mass="81826">MWKRLGFAVLSVVLIIASLFCFRWGFAQLSDVRQLDRLPLSSLDAVTQGVYAIEGRVAEQNALITTPYAKDRVVYFHYKLEEEYTDSEGNRKTRTLDSGESATTFLLEDSLSERQINPGRAIGDIEWHARQTYRRKSGDRIYTEHSIRPGDMIQMMAWYDYQREAFELSRMPAELETIVTYQTLQTEGGNTLFVSGLLISAATGLLAVGLAAALVVFGVHRYWVFVVVMTLGLLAALWSIGLIHLQKDWQDAAALYQERSEGALASREPAAIEDLYAMYALIKRSASQWPDSLLFRMAENESFRPPALSTNEQQRIESRLQDTSGSQYSQQWVVYVLAAGGTLGTAVLIWLALKAIRFKRLVEFVPTSQTTGLAYGIAELFGMINVDDRKPFLTSQLNSAKCVAYRYCVEERRGSGKNAKWVTLDEGEAQTEFWLEDEMGQVAVNPAGANIVYPEKNVDRQGRKRYTEYWLPPFRNVYCLGFAGIADADADRLSIQKSEDFEYLITTQEEDEVVKGRGASGFMLTGLALGFSLMAGTVLLSGSGLLTPLDLIKVSLIVPLLLLLITAILHYNGLVFLKNRVDKTRADIDTLLQKRHDLWPRLLTTVQGYMAHEKKLMAAMVKLRNGQSSYSENPDQAEKQLAFENKVVDAFIARVEDYPDLKANSLVKTFRDQMTRSEDELALIRQGYNDSVELYNTQIEKLPDVVLAKLFRFQPASSFNADPSARS</sequence>
<evidence type="ECO:0000256" key="2">
    <source>
        <dbReference type="ARBA" id="ARBA00008854"/>
    </source>
</evidence>
<dbReference type="Gene3D" id="1.20.1440.20">
    <property type="entry name" value="LemA-like domain"/>
    <property type="match status" value="1"/>
</dbReference>
<evidence type="ECO:0000313" key="7">
    <source>
        <dbReference type="EMBL" id="EAR07835.1"/>
    </source>
</evidence>
<dbReference type="STRING" id="314283.MED297_05304"/>
<dbReference type="Pfam" id="PF04011">
    <property type="entry name" value="LemA"/>
    <property type="match status" value="1"/>
</dbReference>
<keyword evidence="3 6" id="KW-0812">Transmembrane</keyword>
<comment type="caution">
    <text evidence="7">The sequence shown here is derived from an EMBL/GenBank/DDBJ whole genome shotgun (WGS) entry which is preliminary data.</text>
</comment>
<dbReference type="AlphaFoldDB" id="A4BJ82"/>
<organism evidence="7 8">
    <name type="scientific">Reinekea blandensis MED297</name>
    <dbReference type="NCBI Taxonomy" id="314283"/>
    <lineage>
        <taxon>Bacteria</taxon>
        <taxon>Pseudomonadati</taxon>
        <taxon>Pseudomonadota</taxon>
        <taxon>Gammaproteobacteria</taxon>
        <taxon>Oceanospirillales</taxon>
        <taxon>Saccharospirillaceae</taxon>
        <taxon>Reinekea</taxon>
    </lineage>
</organism>